<dbReference type="PROSITE" id="PS50113">
    <property type="entry name" value="PAC"/>
    <property type="match status" value="1"/>
</dbReference>
<evidence type="ECO:0000256" key="5">
    <source>
        <dbReference type="ARBA" id="ARBA00022741"/>
    </source>
</evidence>
<dbReference type="CDD" id="cd00082">
    <property type="entry name" value="HisKA"/>
    <property type="match status" value="1"/>
</dbReference>
<keyword evidence="16" id="KW-1185">Reference proteome</keyword>
<keyword evidence="5" id="KW-0547">Nucleotide-binding</keyword>
<evidence type="ECO:0000256" key="8">
    <source>
        <dbReference type="ARBA" id="ARBA00023012"/>
    </source>
</evidence>
<evidence type="ECO:0000259" key="12">
    <source>
        <dbReference type="PROSITE" id="PS50109"/>
    </source>
</evidence>
<gene>
    <name evidence="15" type="ORF">E9677_02230</name>
</gene>
<dbReference type="SUPFAM" id="SSF47384">
    <property type="entry name" value="Homodimeric domain of signal transducing histidine kinase"/>
    <property type="match status" value="1"/>
</dbReference>
<dbReference type="Pfam" id="PF02518">
    <property type="entry name" value="HATPase_c"/>
    <property type="match status" value="1"/>
</dbReference>
<dbReference type="SMART" id="SM00448">
    <property type="entry name" value="REC"/>
    <property type="match status" value="2"/>
</dbReference>
<evidence type="ECO:0000259" key="14">
    <source>
        <dbReference type="PROSITE" id="PS50113"/>
    </source>
</evidence>
<dbReference type="SUPFAM" id="SSF55781">
    <property type="entry name" value="GAF domain-like"/>
    <property type="match status" value="1"/>
</dbReference>
<dbReference type="CDD" id="cd16919">
    <property type="entry name" value="HATPase_CckA-like"/>
    <property type="match status" value="1"/>
</dbReference>
<keyword evidence="4" id="KW-0808">Transferase</keyword>
<dbReference type="InterPro" id="IPR036890">
    <property type="entry name" value="HATPase_C_sf"/>
</dbReference>
<dbReference type="InterPro" id="IPR003661">
    <property type="entry name" value="HisK_dim/P_dom"/>
</dbReference>
<keyword evidence="10" id="KW-0175">Coiled coil</keyword>
<dbReference type="Pfam" id="PF00512">
    <property type="entry name" value="HisKA"/>
    <property type="match status" value="1"/>
</dbReference>
<dbReference type="RefSeq" id="WP_136557162.1">
    <property type="nucleotide sequence ID" value="NZ_STGT01000001.1"/>
</dbReference>
<dbReference type="SMART" id="SM00387">
    <property type="entry name" value="HATPase_c"/>
    <property type="match status" value="1"/>
</dbReference>
<dbReference type="InterPro" id="IPR000700">
    <property type="entry name" value="PAS-assoc_C"/>
</dbReference>
<dbReference type="SUPFAM" id="SSF55874">
    <property type="entry name" value="ATPase domain of HSP90 chaperone/DNA topoisomerase II/histidine kinase"/>
    <property type="match status" value="1"/>
</dbReference>
<keyword evidence="6" id="KW-0418">Kinase</keyword>
<dbReference type="Gene3D" id="3.30.450.20">
    <property type="entry name" value="PAS domain"/>
    <property type="match status" value="2"/>
</dbReference>
<feature type="domain" description="PAC" evidence="14">
    <location>
        <begin position="426"/>
        <end position="481"/>
    </location>
</feature>
<dbReference type="InterPro" id="IPR003594">
    <property type="entry name" value="HATPase_dom"/>
</dbReference>
<organism evidence="15 16">
    <name type="scientific">Rhizobium rhizophilum</name>
    <dbReference type="NCBI Taxonomy" id="1850373"/>
    <lineage>
        <taxon>Bacteria</taxon>
        <taxon>Pseudomonadati</taxon>
        <taxon>Pseudomonadota</taxon>
        <taxon>Alphaproteobacteria</taxon>
        <taxon>Hyphomicrobiales</taxon>
        <taxon>Rhizobiaceae</taxon>
        <taxon>Rhizobium/Agrobacterium group</taxon>
        <taxon>Rhizobium</taxon>
    </lineage>
</organism>
<dbReference type="InterPro" id="IPR013656">
    <property type="entry name" value="PAS_4"/>
</dbReference>
<dbReference type="InterPro" id="IPR004358">
    <property type="entry name" value="Sig_transdc_His_kin-like_C"/>
</dbReference>
<dbReference type="Gene3D" id="3.30.565.10">
    <property type="entry name" value="Histidine kinase-like ATPase, C-terminal domain"/>
    <property type="match status" value="1"/>
</dbReference>
<dbReference type="EC" id="2.7.13.3" evidence="2"/>
<protein>
    <recommendedName>
        <fullName evidence="2">histidine kinase</fullName>
        <ecNumber evidence="2">2.7.13.3</ecNumber>
    </recommendedName>
</protein>
<evidence type="ECO:0000256" key="7">
    <source>
        <dbReference type="ARBA" id="ARBA00022840"/>
    </source>
</evidence>
<evidence type="ECO:0000256" key="9">
    <source>
        <dbReference type="PROSITE-ProRule" id="PRU00169"/>
    </source>
</evidence>
<evidence type="ECO:0000256" key="6">
    <source>
        <dbReference type="ARBA" id="ARBA00022777"/>
    </source>
</evidence>
<feature type="domain" description="Response regulatory" evidence="13">
    <location>
        <begin position="932"/>
        <end position="1043"/>
    </location>
</feature>
<keyword evidence="7" id="KW-0067">ATP-binding</keyword>
<keyword evidence="3 9" id="KW-0597">Phosphoprotein</keyword>
<dbReference type="PROSITE" id="PS50109">
    <property type="entry name" value="HIS_KIN"/>
    <property type="match status" value="1"/>
</dbReference>
<feature type="domain" description="Histidine kinase" evidence="12">
    <location>
        <begin position="533"/>
        <end position="756"/>
    </location>
</feature>
<comment type="caution">
    <text evidence="15">The sequence shown here is derived from an EMBL/GenBank/DDBJ whole genome shotgun (WGS) entry which is preliminary data.</text>
</comment>
<evidence type="ECO:0000256" key="11">
    <source>
        <dbReference type="SAM" id="MobiDB-lite"/>
    </source>
</evidence>
<dbReference type="EMBL" id="STGT01000001">
    <property type="protein sequence ID" value="THV17563.1"/>
    <property type="molecule type" value="Genomic_DNA"/>
</dbReference>
<feature type="compositionally biased region" description="Polar residues" evidence="11">
    <location>
        <begin position="911"/>
        <end position="929"/>
    </location>
</feature>
<evidence type="ECO:0000256" key="4">
    <source>
        <dbReference type="ARBA" id="ARBA00022679"/>
    </source>
</evidence>
<feature type="modified residue" description="4-aspartylphosphate" evidence="9">
    <location>
        <position position="981"/>
    </location>
</feature>
<dbReference type="Gene3D" id="3.40.50.2300">
    <property type="match status" value="2"/>
</dbReference>
<dbReference type="CDD" id="cd18161">
    <property type="entry name" value="REC_hyHK_blue-like"/>
    <property type="match status" value="1"/>
</dbReference>
<evidence type="ECO:0000256" key="2">
    <source>
        <dbReference type="ARBA" id="ARBA00012438"/>
    </source>
</evidence>
<dbReference type="InterPro" id="IPR001789">
    <property type="entry name" value="Sig_transdc_resp-reg_receiver"/>
</dbReference>
<dbReference type="InterPro" id="IPR005467">
    <property type="entry name" value="His_kinase_dom"/>
</dbReference>
<dbReference type="SUPFAM" id="SSF52172">
    <property type="entry name" value="CheY-like"/>
    <property type="match status" value="2"/>
</dbReference>
<dbReference type="PANTHER" id="PTHR43065">
    <property type="entry name" value="SENSOR HISTIDINE KINASE"/>
    <property type="match status" value="1"/>
</dbReference>
<dbReference type="Proteomes" id="UP000309667">
    <property type="component" value="Unassembled WGS sequence"/>
</dbReference>
<dbReference type="InterPro" id="IPR000014">
    <property type="entry name" value="PAS"/>
</dbReference>
<dbReference type="PANTHER" id="PTHR43065:SF46">
    <property type="entry name" value="C4-DICARBOXYLATE TRANSPORT SENSOR PROTEIN DCTB"/>
    <property type="match status" value="1"/>
</dbReference>
<dbReference type="Pfam" id="PF00072">
    <property type="entry name" value="Response_reg"/>
    <property type="match status" value="2"/>
</dbReference>
<comment type="catalytic activity">
    <reaction evidence="1">
        <text>ATP + protein L-histidine = ADP + protein N-phospho-L-histidine.</text>
        <dbReference type="EC" id="2.7.13.3"/>
    </reaction>
</comment>
<evidence type="ECO:0000256" key="3">
    <source>
        <dbReference type="ARBA" id="ARBA00022553"/>
    </source>
</evidence>
<reference evidence="15 16" key="1">
    <citation type="submission" date="2019-04" db="EMBL/GenBank/DDBJ databases">
        <title>Genome sequence of strain 7209-2.</title>
        <authorList>
            <person name="Gao J."/>
            <person name="Sun J."/>
        </authorList>
    </citation>
    <scope>NUCLEOTIDE SEQUENCE [LARGE SCALE GENOMIC DNA]</scope>
    <source>
        <strain evidence="15 16">7209-2</strain>
    </source>
</reference>
<dbReference type="SMART" id="SM00091">
    <property type="entry name" value="PAS"/>
    <property type="match status" value="1"/>
</dbReference>
<dbReference type="InterPro" id="IPR011006">
    <property type="entry name" value="CheY-like_superfamily"/>
</dbReference>
<evidence type="ECO:0000313" key="16">
    <source>
        <dbReference type="Proteomes" id="UP000309667"/>
    </source>
</evidence>
<dbReference type="Pfam" id="PF08448">
    <property type="entry name" value="PAS_4"/>
    <property type="match status" value="1"/>
</dbReference>
<dbReference type="SUPFAM" id="SSF55785">
    <property type="entry name" value="PYP-like sensor domain (PAS domain)"/>
    <property type="match status" value="1"/>
</dbReference>
<evidence type="ECO:0000313" key="15">
    <source>
        <dbReference type="EMBL" id="THV17563.1"/>
    </source>
</evidence>
<dbReference type="PROSITE" id="PS50110">
    <property type="entry name" value="RESPONSE_REGULATORY"/>
    <property type="match status" value="2"/>
</dbReference>
<evidence type="ECO:0000256" key="1">
    <source>
        <dbReference type="ARBA" id="ARBA00000085"/>
    </source>
</evidence>
<feature type="coiled-coil region" evidence="10">
    <location>
        <begin position="483"/>
        <end position="524"/>
    </location>
</feature>
<sequence length="1046" mass="115431">MAQMMRQHDWTQTTLGPPEQWPEALKVAIRLLLTSKFEMWLGWGPDIAFFYNDAYRPTLGNKHPHALAVPTHILWAEIWDDIKDRLATVYGTGHATWDRALLLLLERGGYPEETYHTFSYSPLIGDTGNVEGVFCAVTEETERVISERRMGTMRMLASGLAAADTRRGVLDASHHALGENLHDLPFSSLYLFDDEGNAKRQWVCGTADGQALLPSVIVPNHSVWNLERAWSLQTMELVDLSGMQDVPRGAWQNAPVQAAVVPLTGQGGGRATGVLISGLNPHRAVSDEYLDFLKLIAGQITSRLASAEAFDTERQRAAALAEAAELRDQAAAALEQINRQLSSEVELRTAERDRMRALFQQAPSFMCILSGPDHVFELVNDAYLQLVGKRELVGMTVRKALPEVEGQGFFELLDSVFQSGKPYIGRNLKVDLQREGASKPDERFINLIYQPIFDQANQVTGIFVDGFDVTHQRRAEEQLHSLNHTLEQRVEQRTNELRTALLELERETVERESAQLALRQAQKMEALGNLTGGVAHDFNNLLQVVSGNLQLLSKDVEGNERAEQRLQNALSGVTRGAKLASQLLAFGRRQPLEPKVVNVRRLIQNMDDMLRRALGEEVELESVVSGGLWNTLIDPSQLENAILNLAINARDAMDGRGRLTIEASNSVLDDNYARMHEDVRPGQYVMVAVTDTGSGIPADIIEHVLEPFFTTKTDGKGSGLGLSMVYGFLKQSGGHLKIYSEPGHGTTMRLYMPRTMQAEDSLSDLSSHPVKGGSETVLVVEDDDGVRDTSVALLADLGYRVLKAQDAQSAFAIVNSGVQVDLLFTDVVMPGPMRSTELARKAKALFPHMAILFTSGYTENSIVHGGKLDAGVELLSKPYTREALARKVRHVLGNAQQHRIAVERLERHEQVQTNTPAAPSPEQASTHSGTTRILVVEDEPLILMSNVDMVEELGHEVEEAKSAEEALKIMDERHIDILLTDVGLPGLTGMDLARIVRERWPAVRIIFASGDNAAKSTSGIEDALQLSKPFSLEALRTVLVEAKGTS</sequence>
<name>A0ABY2R118_9HYPH</name>
<evidence type="ECO:0000256" key="10">
    <source>
        <dbReference type="SAM" id="Coils"/>
    </source>
</evidence>
<dbReference type="PRINTS" id="PR00344">
    <property type="entry name" value="BCTRLSENSOR"/>
</dbReference>
<feature type="coiled-coil region" evidence="10">
    <location>
        <begin position="309"/>
        <end position="340"/>
    </location>
</feature>
<accession>A0ABY2R118</accession>
<dbReference type="Gene3D" id="1.10.287.130">
    <property type="match status" value="1"/>
</dbReference>
<evidence type="ECO:0000259" key="13">
    <source>
        <dbReference type="PROSITE" id="PS50110"/>
    </source>
</evidence>
<feature type="domain" description="Response regulatory" evidence="13">
    <location>
        <begin position="776"/>
        <end position="892"/>
    </location>
</feature>
<feature type="modified residue" description="4-aspartylphosphate" evidence="9">
    <location>
        <position position="826"/>
    </location>
</feature>
<dbReference type="InterPro" id="IPR036097">
    <property type="entry name" value="HisK_dim/P_sf"/>
</dbReference>
<dbReference type="SMART" id="SM00388">
    <property type="entry name" value="HisKA"/>
    <property type="match status" value="1"/>
</dbReference>
<keyword evidence="8" id="KW-0902">Two-component regulatory system</keyword>
<feature type="region of interest" description="Disordered" evidence="11">
    <location>
        <begin position="907"/>
        <end position="929"/>
    </location>
</feature>
<dbReference type="InterPro" id="IPR035965">
    <property type="entry name" value="PAS-like_dom_sf"/>
</dbReference>
<proteinExistence type="predicted"/>